<evidence type="ECO:0000313" key="2">
    <source>
        <dbReference type="Proteomes" id="UP000076967"/>
    </source>
</evidence>
<dbReference type="STRING" id="494026.PGLA_00910"/>
<organism evidence="1 2">
    <name type="scientific">Paenibacillus glacialis</name>
    <dbReference type="NCBI Taxonomy" id="494026"/>
    <lineage>
        <taxon>Bacteria</taxon>
        <taxon>Bacillati</taxon>
        <taxon>Bacillota</taxon>
        <taxon>Bacilli</taxon>
        <taxon>Bacillales</taxon>
        <taxon>Paenibacillaceae</taxon>
        <taxon>Paenibacillus</taxon>
    </lineage>
</organism>
<dbReference type="Proteomes" id="UP000076967">
    <property type="component" value="Unassembled WGS sequence"/>
</dbReference>
<dbReference type="EMBL" id="LVJH01000002">
    <property type="protein sequence ID" value="OAB45989.1"/>
    <property type="molecule type" value="Genomic_DNA"/>
</dbReference>
<comment type="caution">
    <text evidence="1">The sequence shown here is derived from an EMBL/GenBank/DDBJ whole genome shotgun (WGS) entry which is preliminary data.</text>
</comment>
<evidence type="ECO:0000313" key="1">
    <source>
        <dbReference type="EMBL" id="OAB45989.1"/>
    </source>
</evidence>
<accession>A0A168NP73</accession>
<sequence>MHIDKIANGYRVEFMYYVDKKRFKRTTNIQLNQRYVVVPPLYSKQLKMLDRECIIVDFLEDESGFVHKAKVRYIDNNRVGRMSFENLVSKDSLIEKTVR</sequence>
<name>A0A168NP73_9BACL</name>
<gene>
    <name evidence="1" type="ORF">PGLA_00910</name>
</gene>
<protein>
    <submittedName>
        <fullName evidence="1">Uncharacterized protein</fullName>
    </submittedName>
</protein>
<reference evidence="1 2" key="1">
    <citation type="submission" date="2016-03" db="EMBL/GenBank/DDBJ databases">
        <title>Draft genome sequence of Paenibacillus glacialis DSM 22343.</title>
        <authorList>
            <person name="Shin S.-K."/>
            <person name="Yi H."/>
        </authorList>
    </citation>
    <scope>NUCLEOTIDE SEQUENCE [LARGE SCALE GENOMIC DNA]</scope>
    <source>
        <strain evidence="1 2">DSM 22343</strain>
    </source>
</reference>
<dbReference type="OrthoDB" id="2680044at2"/>
<proteinExistence type="predicted"/>
<keyword evidence="2" id="KW-1185">Reference proteome</keyword>
<dbReference type="RefSeq" id="WP_068527382.1">
    <property type="nucleotide sequence ID" value="NZ_LVJH01000002.1"/>
</dbReference>
<dbReference type="AlphaFoldDB" id="A0A168NP73"/>